<evidence type="ECO:0000256" key="1">
    <source>
        <dbReference type="ARBA" id="ARBA00007682"/>
    </source>
</evidence>
<comment type="caution">
    <text evidence="5">The sequence shown here is derived from an EMBL/GenBank/DDBJ whole genome shotgun (WGS) entry which is preliminary data.</text>
</comment>
<evidence type="ECO:0000256" key="4">
    <source>
        <dbReference type="SAM" id="MobiDB-lite"/>
    </source>
</evidence>
<proteinExistence type="inferred from homology"/>
<feature type="compositionally biased region" description="Polar residues" evidence="4">
    <location>
        <begin position="134"/>
        <end position="179"/>
    </location>
</feature>
<evidence type="ECO:0000313" key="5">
    <source>
        <dbReference type="EMBL" id="RNA21843.1"/>
    </source>
</evidence>
<sequence>MNNNFNSILTQQKLLNIYPRMSNDSSLSSLDPSDFPNLNSQNQSSFNLQQMQQLQNQLRNSSFQSGALSAPILDSQTNLWFNLSSSIPGNNYNIDTTQNSLNQSKYKDSITNIQNSHQEFQIQQEDFPALPRPQSVQNKSDSQTNLSTNTELKSSNTNLEDTNLISPNGLMNSSSGTNVSTKALNVNQNVTNTSQNVQNSEQPGKKGIIILPDGRIKNVPPNMLLDQFGIVGLLAYLRSADREKDIYTLALGTDLTALGLNLNSNENLYHSFLSPFSDASCRLQDIEINSYKKLFISLIFPYRPNI</sequence>
<dbReference type="InterPro" id="IPR040168">
    <property type="entry name" value="Not2/3/5"/>
</dbReference>
<dbReference type="AlphaFoldDB" id="A0A3M7RE56"/>
<dbReference type="OrthoDB" id="25391at2759"/>
<feature type="region of interest" description="Disordered" evidence="4">
    <location>
        <begin position="131"/>
        <end position="179"/>
    </location>
</feature>
<evidence type="ECO:0000313" key="6">
    <source>
        <dbReference type="Proteomes" id="UP000276133"/>
    </source>
</evidence>
<dbReference type="InterPro" id="IPR038635">
    <property type="entry name" value="CCR4-NOT_su2/3/5_C_sf"/>
</dbReference>
<dbReference type="Proteomes" id="UP000276133">
    <property type="component" value="Unassembled WGS sequence"/>
</dbReference>
<keyword evidence="2" id="KW-0805">Transcription regulation</keyword>
<gene>
    <name evidence="5" type="ORF">BpHYR1_022306</name>
</gene>
<evidence type="ECO:0000256" key="2">
    <source>
        <dbReference type="ARBA" id="ARBA00023015"/>
    </source>
</evidence>
<dbReference type="STRING" id="10195.A0A3M7RE56"/>
<dbReference type="Gene3D" id="2.30.30.1020">
    <property type="entry name" value="CCR4-NOT complex subunit 2/3/5, C-terminal domain"/>
    <property type="match status" value="1"/>
</dbReference>
<keyword evidence="3" id="KW-0804">Transcription</keyword>
<dbReference type="GO" id="GO:0030015">
    <property type="term" value="C:CCR4-NOT core complex"/>
    <property type="evidence" value="ECO:0007669"/>
    <property type="project" value="InterPro"/>
</dbReference>
<name>A0A3M7RE56_BRAPC</name>
<evidence type="ECO:0000256" key="3">
    <source>
        <dbReference type="ARBA" id="ARBA00023163"/>
    </source>
</evidence>
<dbReference type="EMBL" id="REGN01003585">
    <property type="protein sequence ID" value="RNA21843.1"/>
    <property type="molecule type" value="Genomic_DNA"/>
</dbReference>
<accession>A0A3M7RE56</accession>
<comment type="similarity">
    <text evidence="1">Belongs to the CNOT2/3/5 family.</text>
</comment>
<protein>
    <submittedName>
        <fullName evidence="5">CCR4-NOT transcription complex subunit 2 isoform X2</fullName>
    </submittedName>
</protein>
<organism evidence="5 6">
    <name type="scientific">Brachionus plicatilis</name>
    <name type="common">Marine rotifer</name>
    <name type="synonym">Brachionus muelleri</name>
    <dbReference type="NCBI Taxonomy" id="10195"/>
    <lineage>
        <taxon>Eukaryota</taxon>
        <taxon>Metazoa</taxon>
        <taxon>Spiralia</taxon>
        <taxon>Gnathifera</taxon>
        <taxon>Rotifera</taxon>
        <taxon>Eurotatoria</taxon>
        <taxon>Monogononta</taxon>
        <taxon>Pseudotrocha</taxon>
        <taxon>Ploima</taxon>
        <taxon>Brachionidae</taxon>
        <taxon>Brachionus</taxon>
    </lineage>
</organism>
<dbReference type="PANTHER" id="PTHR23326">
    <property type="entry name" value="CCR4 NOT-RELATED"/>
    <property type="match status" value="1"/>
</dbReference>
<reference evidence="5 6" key="1">
    <citation type="journal article" date="2018" name="Sci. Rep.">
        <title>Genomic signatures of local adaptation to the degree of environmental predictability in rotifers.</title>
        <authorList>
            <person name="Franch-Gras L."/>
            <person name="Hahn C."/>
            <person name="Garcia-Roger E.M."/>
            <person name="Carmona M.J."/>
            <person name="Serra M."/>
            <person name="Gomez A."/>
        </authorList>
    </citation>
    <scope>NUCLEOTIDE SEQUENCE [LARGE SCALE GENOMIC DNA]</scope>
    <source>
        <strain evidence="5">HYR1</strain>
    </source>
</reference>
<keyword evidence="6" id="KW-1185">Reference proteome</keyword>